<dbReference type="CDD" id="cd03443">
    <property type="entry name" value="PaaI_thioesterase"/>
    <property type="match status" value="1"/>
</dbReference>
<dbReference type="AlphaFoldDB" id="A0A225AYM3"/>
<proteinExistence type="predicted"/>
<dbReference type="EMBL" id="LFMY01000004">
    <property type="protein sequence ID" value="OKL60809.1"/>
    <property type="molecule type" value="Genomic_DNA"/>
</dbReference>
<dbReference type="InterPro" id="IPR052061">
    <property type="entry name" value="PTE-AB_protein"/>
</dbReference>
<name>A0A225AYM3_TALAT</name>
<reference evidence="2 3" key="1">
    <citation type="submission" date="2015-06" db="EMBL/GenBank/DDBJ databases">
        <title>Talaromyces atroroseus IBT 11181 draft genome.</title>
        <authorList>
            <person name="Rasmussen K.B."/>
            <person name="Rasmussen S."/>
            <person name="Petersen B."/>
            <person name="Sicheritz-Ponten T."/>
            <person name="Mortensen U.H."/>
            <person name="Thrane U."/>
        </authorList>
    </citation>
    <scope>NUCLEOTIDE SEQUENCE [LARGE SCALE GENOMIC DNA]</scope>
    <source>
        <strain evidence="2 3">IBT 11181</strain>
    </source>
</reference>
<keyword evidence="3" id="KW-1185">Reference proteome</keyword>
<sequence length="234" mass="25827">MSVPKVLSDAELAHFSSIPWAKSILQTSLQQQNHNGDYVAIDMPARTLKPPTDEDGYFGGTLATQQTIPYIVTLRRRNLESISSLLPTEPPVIDATSKRAFTPSRPPDTITLVSLSTPGLSGHTSTVHGGVVATLFDEAMYLAVDAYLSSSSSAHDHKIYTAQLNVRYRKPIHTPGLLVIWSWCVARAGRKTWTIAHAVQEEEEHDGGHLEWVKTKTLRSEASSLWVATRDEKL</sequence>
<dbReference type="PANTHER" id="PTHR47260">
    <property type="entry name" value="UPF0644 PROTEIN PB2B4.06"/>
    <property type="match status" value="1"/>
</dbReference>
<dbReference type="STRING" id="1441469.A0A225AYM3"/>
<evidence type="ECO:0000259" key="1">
    <source>
        <dbReference type="Pfam" id="PF03061"/>
    </source>
</evidence>
<dbReference type="PANTHER" id="PTHR47260:SF3">
    <property type="entry name" value="THIOESTERASE FAMILY PROTEIN (AFU_ORTHOLOGUE AFUA_7G03960)"/>
    <property type="match status" value="1"/>
</dbReference>
<organism evidence="2 3">
    <name type="scientific">Talaromyces atroroseus</name>
    <dbReference type="NCBI Taxonomy" id="1441469"/>
    <lineage>
        <taxon>Eukaryota</taxon>
        <taxon>Fungi</taxon>
        <taxon>Dikarya</taxon>
        <taxon>Ascomycota</taxon>
        <taxon>Pezizomycotina</taxon>
        <taxon>Eurotiomycetes</taxon>
        <taxon>Eurotiomycetidae</taxon>
        <taxon>Eurotiales</taxon>
        <taxon>Trichocomaceae</taxon>
        <taxon>Talaromyces</taxon>
        <taxon>Talaromyces sect. Trachyspermi</taxon>
    </lineage>
</organism>
<dbReference type="GeneID" id="31003664"/>
<dbReference type="SUPFAM" id="SSF54637">
    <property type="entry name" value="Thioesterase/thiol ester dehydrase-isomerase"/>
    <property type="match status" value="1"/>
</dbReference>
<dbReference type="InterPro" id="IPR029069">
    <property type="entry name" value="HotDog_dom_sf"/>
</dbReference>
<dbReference type="InterPro" id="IPR006683">
    <property type="entry name" value="Thioestr_dom"/>
</dbReference>
<comment type="caution">
    <text evidence="2">The sequence shown here is derived from an EMBL/GenBank/DDBJ whole genome shotgun (WGS) entry which is preliminary data.</text>
</comment>
<accession>A0A225AYM3</accession>
<dbReference type="Proteomes" id="UP000214365">
    <property type="component" value="Unassembled WGS sequence"/>
</dbReference>
<dbReference type="RefSeq" id="XP_020120930.1">
    <property type="nucleotide sequence ID" value="XM_020266261.1"/>
</dbReference>
<dbReference type="Pfam" id="PF03061">
    <property type="entry name" value="4HBT"/>
    <property type="match status" value="1"/>
</dbReference>
<gene>
    <name evidence="2" type="ORF">UA08_03909</name>
</gene>
<dbReference type="Gene3D" id="3.10.129.10">
    <property type="entry name" value="Hotdog Thioesterase"/>
    <property type="match status" value="1"/>
</dbReference>
<dbReference type="OrthoDB" id="506431at2759"/>
<feature type="domain" description="Thioesterase" evidence="1">
    <location>
        <begin position="126"/>
        <end position="204"/>
    </location>
</feature>
<protein>
    <recommendedName>
        <fullName evidence="1">Thioesterase domain-containing protein</fullName>
    </recommendedName>
</protein>
<evidence type="ECO:0000313" key="2">
    <source>
        <dbReference type="EMBL" id="OKL60809.1"/>
    </source>
</evidence>
<evidence type="ECO:0000313" key="3">
    <source>
        <dbReference type="Proteomes" id="UP000214365"/>
    </source>
</evidence>